<organism evidence="3">
    <name type="scientific">Vanderwaltozyma polyspora (strain ATCC 22028 / DSM 70294 / BCRC 21397 / CBS 2163 / NBRC 10782 / NRRL Y-8283 / UCD 57-17)</name>
    <name type="common">Kluyveromyces polysporus</name>
    <dbReference type="NCBI Taxonomy" id="436907"/>
    <lineage>
        <taxon>Eukaryota</taxon>
        <taxon>Fungi</taxon>
        <taxon>Dikarya</taxon>
        <taxon>Ascomycota</taxon>
        <taxon>Saccharomycotina</taxon>
        <taxon>Saccharomycetes</taxon>
        <taxon>Saccharomycetales</taxon>
        <taxon>Saccharomycetaceae</taxon>
        <taxon>Vanderwaltozyma</taxon>
    </lineage>
</organism>
<protein>
    <submittedName>
        <fullName evidence="2">Uncharacterized protein</fullName>
    </submittedName>
</protein>
<proteinExistence type="predicted"/>
<dbReference type="RefSeq" id="XP_001644908.1">
    <property type="nucleotide sequence ID" value="XM_001644858.1"/>
</dbReference>
<dbReference type="Proteomes" id="UP000000267">
    <property type="component" value="Unassembled WGS sequence"/>
</dbReference>
<reference evidence="2 3" key="1">
    <citation type="journal article" date="2007" name="Proc. Natl. Acad. Sci. U.S.A.">
        <title>Independent sorting-out of thousands of duplicated gene pairs in two yeast species descended from a whole-genome duplication.</title>
        <authorList>
            <person name="Scannell D.R."/>
            <person name="Frank A.C."/>
            <person name="Conant G.C."/>
            <person name="Byrne K.P."/>
            <person name="Woolfit M."/>
            <person name="Wolfe K.H."/>
        </authorList>
    </citation>
    <scope>NUCLEOTIDE SEQUENCE [LARGE SCALE GENOMIC DNA]</scope>
    <source>
        <strain evidence="3">ATCC 22028 / DSM 70294 / BCRC 21397 / CBS 2163 / NBRC 10782 / NRRL Y-8283 / UCD 57-17</strain>
    </source>
</reference>
<dbReference type="InParanoid" id="A7TKZ4"/>
<dbReference type="EMBL" id="DS480411">
    <property type="protein sequence ID" value="EDO17050.1"/>
    <property type="molecule type" value="Genomic_DNA"/>
</dbReference>
<gene>
    <name evidence="2" type="ORF">Kpol_530p20</name>
</gene>
<dbReference type="KEGG" id="vpo:Kpol_530p20"/>
<dbReference type="GeneID" id="5545242"/>
<feature type="region of interest" description="Disordered" evidence="1">
    <location>
        <begin position="39"/>
        <end position="119"/>
    </location>
</feature>
<accession>A7TKZ4</accession>
<evidence type="ECO:0000313" key="2">
    <source>
        <dbReference type="EMBL" id="EDO17050.1"/>
    </source>
</evidence>
<feature type="compositionally biased region" description="Low complexity" evidence="1">
    <location>
        <begin position="70"/>
        <end position="86"/>
    </location>
</feature>
<evidence type="ECO:0000313" key="3">
    <source>
        <dbReference type="Proteomes" id="UP000000267"/>
    </source>
</evidence>
<dbReference type="HOGENOM" id="CLU_1929174_0_0_1"/>
<sequence>MRKNVDPKLTRRAQDVDEILEFEDEIEVDSALMEEHGITPLQLNNDDSLNAPISNIRSKSMSNPQMPKLSKSVTSRSSSRTSNTDRQPPTIVIGRGGAGNILSPSNSRKSANESKNKKKKKKWYSFLNVFS</sequence>
<name>A7TKZ4_VANPO</name>
<feature type="compositionally biased region" description="Polar residues" evidence="1">
    <location>
        <begin position="41"/>
        <end position="65"/>
    </location>
</feature>
<dbReference type="OrthoDB" id="3063476at2759"/>
<keyword evidence="3" id="KW-1185">Reference proteome</keyword>
<dbReference type="PhylomeDB" id="A7TKZ4"/>
<evidence type="ECO:0000256" key="1">
    <source>
        <dbReference type="SAM" id="MobiDB-lite"/>
    </source>
</evidence>
<dbReference type="AlphaFoldDB" id="A7TKZ4"/>